<dbReference type="InterPro" id="IPR049577">
    <property type="entry name" value="GMPP_N"/>
</dbReference>
<dbReference type="GO" id="GO:0004475">
    <property type="term" value="F:mannose-1-phosphate guanylyltransferase (GTP) activity"/>
    <property type="evidence" value="ECO:0007669"/>
    <property type="project" value="InterPro"/>
</dbReference>
<dbReference type="PANTHER" id="PTHR46390">
    <property type="entry name" value="MANNOSE-1-PHOSPHATE GUANYLYLTRANSFERASE"/>
    <property type="match status" value="1"/>
</dbReference>
<feature type="domain" description="MannoseP isomerase/GMP-like beta-helix" evidence="2">
    <location>
        <begin position="298"/>
        <end position="348"/>
    </location>
</feature>
<gene>
    <name evidence="3" type="ORF">SAMN04488063_0395</name>
</gene>
<dbReference type="Pfam" id="PF22640">
    <property type="entry name" value="ManC_GMP_beta-helix"/>
    <property type="match status" value="1"/>
</dbReference>
<dbReference type="GO" id="GO:0009298">
    <property type="term" value="P:GDP-mannose biosynthetic process"/>
    <property type="evidence" value="ECO:0007669"/>
    <property type="project" value="TreeGrafter"/>
</dbReference>
<organism evidence="3 4">
    <name type="scientific">Halopelagius inordinatus</name>
    <dbReference type="NCBI Taxonomy" id="553467"/>
    <lineage>
        <taxon>Archaea</taxon>
        <taxon>Methanobacteriati</taxon>
        <taxon>Methanobacteriota</taxon>
        <taxon>Stenosarchaea group</taxon>
        <taxon>Halobacteria</taxon>
        <taxon>Halobacteriales</taxon>
        <taxon>Haloferacaceae</taxon>
    </lineage>
</organism>
<protein>
    <submittedName>
        <fullName evidence="3">Mannose-1-phosphate guanylyltransferase</fullName>
    </submittedName>
</protein>
<keyword evidence="3" id="KW-0548">Nucleotidyltransferase</keyword>
<dbReference type="AlphaFoldDB" id="A0A1I2LWQ8"/>
<dbReference type="RefSeq" id="WP_092887654.1">
    <property type="nucleotide sequence ID" value="NZ_FOOQ01000001.1"/>
</dbReference>
<dbReference type="InterPro" id="IPR054566">
    <property type="entry name" value="ManC/GMP-like_b-helix"/>
</dbReference>
<dbReference type="Pfam" id="PF00483">
    <property type="entry name" value="NTP_transferase"/>
    <property type="match status" value="1"/>
</dbReference>
<dbReference type="SUPFAM" id="SSF53448">
    <property type="entry name" value="Nucleotide-diphospho-sugar transferases"/>
    <property type="match status" value="1"/>
</dbReference>
<accession>A0A1I2LWQ8</accession>
<proteinExistence type="predicted"/>
<dbReference type="PANTHER" id="PTHR46390:SF1">
    <property type="entry name" value="MANNOSE-1-PHOSPHATE GUANYLYLTRANSFERASE"/>
    <property type="match status" value="1"/>
</dbReference>
<dbReference type="SUPFAM" id="SSF159283">
    <property type="entry name" value="Guanosine diphospho-D-mannose pyrophosphorylase/mannose-6-phosphate isomerase linker domain"/>
    <property type="match status" value="1"/>
</dbReference>
<evidence type="ECO:0000313" key="4">
    <source>
        <dbReference type="Proteomes" id="UP000198876"/>
    </source>
</evidence>
<reference evidence="4" key="1">
    <citation type="submission" date="2016-10" db="EMBL/GenBank/DDBJ databases">
        <authorList>
            <person name="Varghese N."/>
            <person name="Submissions S."/>
        </authorList>
    </citation>
    <scope>NUCLEOTIDE SEQUENCE [LARGE SCALE GENOMIC DNA]</scope>
    <source>
        <strain evidence="4">CGMCC 1.7739</strain>
    </source>
</reference>
<name>A0A1I2LWQ8_9EURY</name>
<dbReference type="OrthoDB" id="5825at2157"/>
<keyword evidence="3" id="KW-0808">Transferase</keyword>
<dbReference type="Gene3D" id="3.90.550.10">
    <property type="entry name" value="Spore Coat Polysaccharide Biosynthesis Protein SpsA, Chain A"/>
    <property type="match status" value="1"/>
</dbReference>
<dbReference type="InterPro" id="IPR051161">
    <property type="entry name" value="Mannose-6P_isomerase_type2"/>
</dbReference>
<feature type="domain" description="Nucleotidyl transferase" evidence="1">
    <location>
        <begin position="24"/>
        <end position="285"/>
    </location>
</feature>
<dbReference type="InterPro" id="IPR029044">
    <property type="entry name" value="Nucleotide-diphossugar_trans"/>
</dbReference>
<dbReference type="InterPro" id="IPR005835">
    <property type="entry name" value="NTP_transferase_dom"/>
</dbReference>
<evidence type="ECO:0000259" key="1">
    <source>
        <dbReference type="Pfam" id="PF00483"/>
    </source>
</evidence>
<dbReference type="CDD" id="cd02509">
    <property type="entry name" value="GDP-M1P_Guanylyltransferase"/>
    <property type="match status" value="1"/>
</dbReference>
<keyword evidence="4" id="KW-1185">Reference proteome</keyword>
<evidence type="ECO:0000313" key="3">
    <source>
        <dbReference type="EMBL" id="SFF81411.1"/>
    </source>
</evidence>
<dbReference type="EMBL" id="FOOQ01000001">
    <property type="protein sequence ID" value="SFF81411.1"/>
    <property type="molecule type" value="Genomic_DNA"/>
</dbReference>
<dbReference type="Proteomes" id="UP000198876">
    <property type="component" value="Unassembled WGS sequence"/>
</dbReference>
<sequence length="354" mass="37906">MQADRSDSDADSHSDTNPDLPVVALVLAGGTGSRLYPASRSDRPKQFLSLLGEESLLERTIARAREVADEVVVSTSEAFAAEVRERAPDADVIVEPAGKDTGPALTYATYRIRQRVGDCVVAVLPSDHRVGEGFADAIRRGAAVAARTGRLVTFGVEPTRPDTGYGYLEPGEFRDGFAPVVAFHEKPDAETAREYVDAGHYWNAGIFAWTPEALLAAARDSPLAPMVAALDSGATPEEAFDRVSAVSIDYAVMERTADAVVVPVEFRWDDLGAWDALERVLPDDADGTVAAGDVEVRSVDAGDNVVAADGKHVSLVGVSDLAVVSWGDRILVVSKDRAQAVRDLVDELKERDEF</sequence>
<dbReference type="STRING" id="553467.SAMN04488063_0395"/>
<evidence type="ECO:0000259" key="2">
    <source>
        <dbReference type="Pfam" id="PF22640"/>
    </source>
</evidence>